<dbReference type="Proteomes" id="UP000305064">
    <property type="component" value="Unassembled WGS sequence"/>
</dbReference>
<dbReference type="AlphaFoldDB" id="A0A4S9W7L1"/>
<evidence type="ECO:0000313" key="2">
    <source>
        <dbReference type="EMBL" id="THY79468.1"/>
    </source>
</evidence>
<evidence type="ECO:0000256" key="1">
    <source>
        <dbReference type="SAM" id="MobiDB-lite"/>
    </source>
</evidence>
<reference evidence="2 3" key="1">
    <citation type="submission" date="2018-10" db="EMBL/GenBank/DDBJ databases">
        <title>Fifty Aureobasidium pullulans genomes reveal a recombining polyextremotolerant generalist.</title>
        <authorList>
            <person name="Gostincar C."/>
            <person name="Turk M."/>
            <person name="Zajc J."/>
            <person name="Gunde-Cimerman N."/>
        </authorList>
    </citation>
    <scope>NUCLEOTIDE SEQUENCE [LARGE SCALE GENOMIC DNA]</scope>
    <source>
        <strain evidence="2 3">EXF-4256</strain>
    </source>
</reference>
<name>A0A4S9W7L1_AURPU</name>
<comment type="caution">
    <text evidence="2">The sequence shown here is derived from an EMBL/GenBank/DDBJ whole genome shotgun (WGS) entry which is preliminary data.</text>
</comment>
<dbReference type="EMBL" id="QZBJ01000002">
    <property type="protein sequence ID" value="THY79468.1"/>
    <property type="molecule type" value="Genomic_DNA"/>
</dbReference>
<sequence>MDNTKADFDARREKRDQGSRDLCNSGYFKNDYDGGHFNSAHWCQLRHHASHRSLQPFSALSIIVEYIVVLVWLPKVLRYFDALSAGKNTTSDTNNSPACEVSTEVDNGAPLTVDNTLLLLAATLHNQLAHLTETEVSTMLTELQFLKNTVGSHVPLFGNDEQDSVAPAHTFDKDAWHGDACLIEVMQWWLKRRSSEIVDEETENKKIELTPSSTGLPEKGTPEVIQSPRKPTPATPVHKGSEDITNFISGLEDWSPGSSSINQYCPDLTHTTNEDQPSSAYPPTIKPFNSAQQVIWHVSYSLDSELRDQPTSEIDDLMAKLRVHRNKTARKRDKAILSDVRNSAMYPDVPFAEKRASWKKVKIHWDAKVALVDGIMLIIRENFAGSENAVYEESFYGSSPAASVGSYTRSER</sequence>
<gene>
    <name evidence="2" type="ORF">D6C94_00344</name>
</gene>
<evidence type="ECO:0000313" key="3">
    <source>
        <dbReference type="Proteomes" id="UP000305064"/>
    </source>
</evidence>
<organism evidence="2 3">
    <name type="scientific">Aureobasidium pullulans</name>
    <name type="common">Black yeast</name>
    <name type="synonym">Pullularia pullulans</name>
    <dbReference type="NCBI Taxonomy" id="5580"/>
    <lineage>
        <taxon>Eukaryota</taxon>
        <taxon>Fungi</taxon>
        <taxon>Dikarya</taxon>
        <taxon>Ascomycota</taxon>
        <taxon>Pezizomycotina</taxon>
        <taxon>Dothideomycetes</taxon>
        <taxon>Dothideomycetidae</taxon>
        <taxon>Dothideales</taxon>
        <taxon>Saccotheciaceae</taxon>
        <taxon>Aureobasidium</taxon>
    </lineage>
</organism>
<protein>
    <submittedName>
        <fullName evidence="2">Uncharacterized protein</fullName>
    </submittedName>
</protein>
<proteinExistence type="predicted"/>
<accession>A0A4S9W7L1</accession>
<feature type="region of interest" description="Disordered" evidence="1">
    <location>
        <begin position="210"/>
        <end position="241"/>
    </location>
</feature>